<proteinExistence type="inferred from homology"/>
<dbReference type="InterPro" id="IPR008258">
    <property type="entry name" value="Transglycosylase_SLT_dom_1"/>
</dbReference>
<comment type="similarity">
    <text evidence="1">Belongs to the virb1 family.</text>
</comment>
<dbReference type="SUPFAM" id="SSF53955">
    <property type="entry name" value="Lysozyme-like"/>
    <property type="match status" value="1"/>
</dbReference>
<reference evidence="3 4" key="1">
    <citation type="submission" date="2017-04" db="EMBL/GenBank/DDBJ databases">
        <authorList>
            <person name="Afonso C.L."/>
            <person name="Miller P.J."/>
            <person name="Scott M.A."/>
            <person name="Spackman E."/>
            <person name="Goraichik I."/>
            <person name="Dimitrov K.M."/>
            <person name="Suarez D.L."/>
            <person name="Swayne D.E."/>
        </authorList>
    </citation>
    <scope>NUCLEOTIDE SEQUENCE [LARGE SCALE GENOMIC DNA]</scope>
    <source>
        <strain evidence="3 4">A2P</strain>
    </source>
</reference>
<dbReference type="OrthoDB" id="5945995at2"/>
<dbReference type="STRING" id="286727.SAMN02982917_2004"/>
<dbReference type="Pfam" id="PF01464">
    <property type="entry name" value="SLT"/>
    <property type="match status" value="1"/>
</dbReference>
<dbReference type="Gene3D" id="1.10.530.10">
    <property type="match status" value="1"/>
</dbReference>
<organism evidence="3 4">
    <name type="scientific">Azospirillum oryzae</name>
    <dbReference type="NCBI Taxonomy" id="286727"/>
    <lineage>
        <taxon>Bacteria</taxon>
        <taxon>Pseudomonadati</taxon>
        <taxon>Pseudomonadota</taxon>
        <taxon>Alphaproteobacteria</taxon>
        <taxon>Rhodospirillales</taxon>
        <taxon>Azospirillaceae</taxon>
        <taxon>Azospirillum</taxon>
    </lineage>
</organism>
<accession>A0A1X7ET04</accession>
<dbReference type="Proteomes" id="UP000192936">
    <property type="component" value="Unassembled WGS sequence"/>
</dbReference>
<gene>
    <name evidence="3" type="ORF">SAMN02982917_2004</name>
</gene>
<dbReference type="EMBL" id="FXAK01000003">
    <property type="protein sequence ID" value="SMF39644.1"/>
    <property type="molecule type" value="Genomic_DNA"/>
</dbReference>
<name>A0A1X7ET04_9PROT</name>
<dbReference type="InterPro" id="IPR023346">
    <property type="entry name" value="Lysozyme-like_dom_sf"/>
</dbReference>
<evidence type="ECO:0000259" key="2">
    <source>
        <dbReference type="Pfam" id="PF01464"/>
    </source>
</evidence>
<feature type="domain" description="Transglycosylase SLT" evidence="2">
    <location>
        <begin position="47"/>
        <end position="156"/>
    </location>
</feature>
<evidence type="ECO:0000313" key="4">
    <source>
        <dbReference type="Proteomes" id="UP000192936"/>
    </source>
</evidence>
<protein>
    <submittedName>
        <fullName evidence="3">Transglycosylase SLT domain-containing protein</fullName>
    </submittedName>
</protein>
<evidence type="ECO:0000313" key="3">
    <source>
        <dbReference type="EMBL" id="SMF39644.1"/>
    </source>
</evidence>
<dbReference type="AlphaFoldDB" id="A0A1X7ET04"/>
<evidence type="ECO:0000256" key="1">
    <source>
        <dbReference type="ARBA" id="ARBA00009387"/>
    </source>
</evidence>
<sequence length="220" mass="23907">MLNGRSHKSSCVCGKRTRIGMALAVAVLSGSIEVGKPAMAFDLGRSAWSKVAAEYGLDPYLLYAVALVESRKGKEGGIAPSPFAIATASQSFQPSGREEAIRILDREMRNGRNVAIGLMQISLKDHGRQVEHAVDLFDPLKNLRLGARVLNEGLQTDHPEIAVRIGRYNAWQRTDVARLYGQRVLGVCGRLRQLARASGARVRPSLCESAFVAQQKVGNP</sequence>